<dbReference type="AlphaFoldDB" id="A0A9K3E5K3"/>
<dbReference type="EMBL" id="MNCJ02000329">
    <property type="protein sequence ID" value="KAF5767294.1"/>
    <property type="molecule type" value="Genomic_DNA"/>
</dbReference>
<gene>
    <name evidence="2" type="ORF">HanXRQr2_Chr14g0622621</name>
</gene>
<dbReference type="Proteomes" id="UP000215914">
    <property type="component" value="Unassembled WGS sequence"/>
</dbReference>
<feature type="compositionally biased region" description="Basic and acidic residues" evidence="1">
    <location>
        <begin position="182"/>
        <end position="198"/>
    </location>
</feature>
<keyword evidence="3" id="KW-1185">Reference proteome</keyword>
<proteinExistence type="predicted"/>
<reference evidence="2" key="2">
    <citation type="submission" date="2020-06" db="EMBL/GenBank/DDBJ databases">
        <title>Helianthus annuus Genome sequencing and assembly Release 2.</title>
        <authorList>
            <person name="Gouzy J."/>
            <person name="Langlade N."/>
            <person name="Munos S."/>
        </authorList>
    </citation>
    <scope>NUCLEOTIDE SEQUENCE</scope>
    <source>
        <tissue evidence="2">Leaves</tissue>
    </source>
</reference>
<dbReference type="Gramene" id="mRNA:HanXRQr2_Chr14g0622621">
    <property type="protein sequence ID" value="CDS:HanXRQr2_Chr14g0622621.1"/>
    <property type="gene ID" value="HanXRQr2_Chr14g0622621"/>
</dbReference>
<evidence type="ECO:0000256" key="1">
    <source>
        <dbReference type="SAM" id="MobiDB-lite"/>
    </source>
</evidence>
<evidence type="ECO:0000313" key="2">
    <source>
        <dbReference type="EMBL" id="KAF5767294.1"/>
    </source>
</evidence>
<comment type="caution">
    <text evidence="2">The sequence shown here is derived from an EMBL/GenBank/DDBJ whole genome shotgun (WGS) entry which is preliminary data.</text>
</comment>
<accession>A0A9K3E5K3</accession>
<sequence length="198" mass="22874">MGPYITRIARNLGVFTKYLPEFLHEGPKMVTFGLKELQQAGIVSWMEPYGWELIRQGPHVQPPEGHPAEDVMLQIDPAHRQRPPQRHELPAHQYPRRQPPHVPLTLESFSVCVEQRFDKLEHLIFTGQDRQEDAFRYIMRRHIMGIPDFYQPRQQGSSAGTAERFDPIPQIRVFGEGSSGSGEREESSHESNSEHDEN</sequence>
<evidence type="ECO:0000313" key="3">
    <source>
        <dbReference type="Proteomes" id="UP000215914"/>
    </source>
</evidence>
<name>A0A9K3E5K3_HELAN</name>
<feature type="region of interest" description="Disordered" evidence="1">
    <location>
        <begin position="149"/>
        <end position="198"/>
    </location>
</feature>
<reference evidence="2" key="1">
    <citation type="journal article" date="2017" name="Nature">
        <title>The sunflower genome provides insights into oil metabolism, flowering and Asterid evolution.</title>
        <authorList>
            <person name="Badouin H."/>
            <person name="Gouzy J."/>
            <person name="Grassa C.J."/>
            <person name="Murat F."/>
            <person name="Staton S.E."/>
            <person name="Cottret L."/>
            <person name="Lelandais-Briere C."/>
            <person name="Owens G.L."/>
            <person name="Carrere S."/>
            <person name="Mayjonade B."/>
            <person name="Legrand L."/>
            <person name="Gill N."/>
            <person name="Kane N.C."/>
            <person name="Bowers J.E."/>
            <person name="Hubner S."/>
            <person name="Bellec A."/>
            <person name="Berard A."/>
            <person name="Berges H."/>
            <person name="Blanchet N."/>
            <person name="Boniface M.C."/>
            <person name="Brunel D."/>
            <person name="Catrice O."/>
            <person name="Chaidir N."/>
            <person name="Claudel C."/>
            <person name="Donnadieu C."/>
            <person name="Faraut T."/>
            <person name="Fievet G."/>
            <person name="Helmstetter N."/>
            <person name="King M."/>
            <person name="Knapp S.J."/>
            <person name="Lai Z."/>
            <person name="Le Paslier M.C."/>
            <person name="Lippi Y."/>
            <person name="Lorenzon L."/>
            <person name="Mandel J.R."/>
            <person name="Marage G."/>
            <person name="Marchand G."/>
            <person name="Marquand E."/>
            <person name="Bret-Mestries E."/>
            <person name="Morien E."/>
            <person name="Nambeesan S."/>
            <person name="Nguyen T."/>
            <person name="Pegot-Espagnet P."/>
            <person name="Pouilly N."/>
            <person name="Raftis F."/>
            <person name="Sallet E."/>
            <person name="Schiex T."/>
            <person name="Thomas J."/>
            <person name="Vandecasteele C."/>
            <person name="Vares D."/>
            <person name="Vear F."/>
            <person name="Vautrin S."/>
            <person name="Crespi M."/>
            <person name="Mangin B."/>
            <person name="Burke J.M."/>
            <person name="Salse J."/>
            <person name="Munos S."/>
            <person name="Vincourt P."/>
            <person name="Rieseberg L.H."/>
            <person name="Langlade N.B."/>
        </authorList>
    </citation>
    <scope>NUCLEOTIDE SEQUENCE</scope>
    <source>
        <tissue evidence="2">Leaves</tissue>
    </source>
</reference>
<organism evidence="2 3">
    <name type="scientific">Helianthus annuus</name>
    <name type="common">Common sunflower</name>
    <dbReference type="NCBI Taxonomy" id="4232"/>
    <lineage>
        <taxon>Eukaryota</taxon>
        <taxon>Viridiplantae</taxon>
        <taxon>Streptophyta</taxon>
        <taxon>Embryophyta</taxon>
        <taxon>Tracheophyta</taxon>
        <taxon>Spermatophyta</taxon>
        <taxon>Magnoliopsida</taxon>
        <taxon>eudicotyledons</taxon>
        <taxon>Gunneridae</taxon>
        <taxon>Pentapetalae</taxon>
        <taxon>asterids</taxon>
        <taxon>campanulids</taxon>
        <taxon>Asterales</taxon>
        <taxon>Asteraceae</taxon>
        <taxon>Asteroideae</taxon>
        <taxon>Heliantheae alliance</taxon>
        <taxon>Heliantheae</taxon>
        <taxon>Helianthus</taxon>
    </lineage>
</organism>
<protein>
    <submittedName>
        <fullName evidence="2">Uncharacterized protein</fullName>
    </submittedName>
</protein>